<evidence type="ECO:0000313" key="9">
    <source>
        <dbReference type="EMBL" id="KAJ7350436.1"/>
    </source>
</evidence>
<dbReference type="PANTHER" id="PTHR47659:SF7">
    <property type="entry name" value="FUNGAL TRANSCRIPTIONAL REGULATORY PROTEIN, N-TERMINAL DOMAIN-CONTAINING PROTEIN"/>
    <property type="match status" value="1"/>
</dbReference>
<keyword evidence="2" id="KW-0862">Zinc</keyword>
<evidence type="ECO:0000313" key="10">
    <source>
        <dbReference type="Proteomes" id="UP001218218"/>
    </source>
</evidence>
<keyword evidence="10" id="KW-1185">Reference proteome</keyword>
<evidence type="ECO:0000256" key="5">
    <source>
        <dbReference type="ARBA" id="ARBA00023163"/>
    </source>
</evidence>
<evidence type="ECO:0000256" key="3">
    <source>
        <dbReference type="ARBA" id="ARBA00023015"/>
    </source>
</evidence>
<organism evidence="9 10">
    <name type="scientific">Mycena albidolilacea</name>
    <dbReference type="NCBI Taxonomy" id="1033008"/>
    <lineage>
        <taxon>Eukaryota</taxon>
        <taxon>Fungi</taxon>
        <taxon>Dikarya</taxon>
        <taxon>Basidiomycota</taxon>
        <taxon>Agaricomycotina</taxon>
        <taxon>Agaricomycetes</taxon>
        <taxon>Agaricomycetidae</taxon>
        <taxon>Agaricales</taxon>
        <taxon>Marasmiineae</taxon>
        <taxon>Mycenaceae</taxon>
        <taxon>Mycena</taxon>
    </lineage>
</organism>
<dbReference type="GO" id="GO:0008270">
    <property type="term" value="F:zinc ion binding"/>
    <property type="evidence" value="ECO:0007669"/>
    <property type="project" value="InterPro"/>
</dbReference>
<keyword evidence="1" id="KW-0479">Metal-binding</keyword>
<dbReference type="AlphaFoldDB" id="A0AAD7ET21"/>
<dbReference type="PANTHER" id="PTHR47659">
    <property type="entry name" value="ZN(II)2CYS6 TRANSCRIPTION FACTOR (EUROFUNG)-RELATED"/>
    <property type="match status" value="1"/>
</dbReference>
<feature type="region of interest" description="Disordered" evidence="7">
    <location>
        <begin position="1"/>
        <end position="48"/>
    </location>
</feature>
<feature type="compositionally biased region" description="Basic and acidic residues" evidence="7">
    <location>
        <begin position="1"/>
        <end position="10"/>
    </location>
</feature>
<dbReference type="GO" id="GO:0003677">
    <property type="term" value="F:DNA binding"/>
    <property type="evidence" value="ECO:0007669"/>
    <property type="project" value="UniProtKB-KW"/>
</dbReference>
<feature type="compositionally biased region" description="Low complexity" evidence="7">
    <location>
        <begin position="26"/>
        <end position="37"/>
    </location>
</feature>
<dbReference type="InterPro" id="IPR001138">
    <property type="entry name" value="Zn2Cys6_DnaBD"/>
</dbReference>
<evidence type="ECO:0000256" key="6">
    <source>
        <dbReference type="ARBA" id="ARBA00023242"/>
    </source>
</evidence>
<proteinExistence type="predicted"/>
<protein>
    <recommendedName>
        <fullName evidence="8">Zn(2)-C6 fungal-type domain-containing protein</fullName>
    </recommendedName>
</protein>
<keyword evidence="5" id="KW-0804">Transcription</keyword>
<gene>
    <name evidence="9" type="ORF">DFH08DRAFT_695936</name>
</gene>
<evidence type="ECO:0000256" key="1">
    <source>
        <dbReference type="ARBA" id="ARBA00022723"/>
    </source>
</evidence>
<sequence>MSSSDEKSADGGDDIPDSPTSDPLQSSAASSSPTSRAVRSKRSQVKNACTNCQKACKKCDPARPCLRCVKHRFTPEECVDSQRKERKKGVKRGPYKKRGAKGWLIEYMGKITAQSNGLPQPDTSPPPCGLAAFAGSMAVEYATGTGFYGQFPLLPGDKSGYLYQPQFYLVPVPLSAGQRGEGFMCHHGSSQ</sequence>
<evidence type="ECO:0000256" key="4">
    <source>
        <dbReference type="ARBA" id="ARBA00023125"/>
    </source>
</evidence>
<feature type="domain" description="Zn(2)-C6 fungal-type" evidence="8">
    <location>
        <begin position="48"/>
        <end position="80"/>
    </location>
</feature>
<dbReference type="PROSITE" id="PS50048">
    <property type="entry name" value="ZN2_CY6_FUNGAL_2"/>
    <property type="match status" value="1"/>
</dbReference>
<evidence type="ECO:0000256" key="2">
    <source>
        <dbReference type="ARBA" id="ARBA00022833"/>
    </source>
</evidence>
<dbReference type="InterPro" id="IPR050335">
    <property type="entry name" value="ERT1_acuK_gluconeogen_tf"/>
</dbReference>
<dbReference type="SMART" id="SM00066">
    <property type="entry name" value="GAL4"/>
    <property type="match status" value="1"/>
</dbReference>
<dbReference type="GO" id="GO:0000981">
    <property type="term" value="F:DNA-binding transcription factor activity, RNA polymerase II-specific"/>
    <property type="evidence" value="ECO:0007669"/>
    <property type="project" value="InterPro"/>
</dbReference>
<dbReference type="CDD" id="cd00067">
    <property type="entry name" value="GAL4"/>
    <property type="match status" value="1"/>
</dbReference>
<dbReference type="Proteomes" id="UP001218218">
    <property type="component" value="Unassembled WGS sequence"/>
</dbReference>
<comment type="caution">
    <text evidence="9">The sequence shown here is derived from an EMBL/GenBank/DDBJ whole genome shotgun (WGS) entry which is preliminary data.</text>
</comment>
<keyword evidence="4" id="KW-0238">DNA-binding</keyword>
<keyword evidence="6" id="KW-0539">Nucleus</keyword>
<evidence type="ECO:0000256" key="7">
    <source>
        <dbReference type="SAM" id="MobiDB-lite"/>
    </source>
</evidence>
<dbReference type="EMBL" id="JARIHO010000014">
    <property type="protein sequence ID" value="KAJ7350436.1"/>
    <property type="molecule type" value="Genomic_DNA"/>
</dbReference>
<accession>A0AAD7ET21</accession>
<reference evidence="9" key="1">
    <citation type="submission" date="2023-03" db="EMBL/GenBank/DDBJ databases">
        <title>Massive genome expansion in bonnet fungi (Mycena s.s.) driven by repeated elements and novel gene families across ecological guilds.</title>
        <authorList>
            <consortium name="Lawrence Berkeley National Laboratory"/>
            <person name="Harder C.B."/>
            <person name="Miyauchi S."/>
            <person name="Viragh M."/>
            <person name="Kuo A."/>
            <person name="Thoen E."/>
            <person name="Andreopoulos B."/>
            <person name="Lu D."/>
            <person name="Skrede I."/>
            <person name="Drula E."/>
            <person name="Henrissat B."/>
            <person name="Morin E."/>
            <person name="Kohler A."/>
            <person name="Barry K."/>
            <person name="LaButti K."/>
            <person name="Morin E."/>
            <person name="Salamov A."/>
            <person name="Lipzen A."/>
            <person name="Mereny Z."/>
            <person name="Hegedus B."/>
            <person name="Baldrian P."/>
            <person name="Stursova M."/>
            <person name="Weitz H."/>
            <person name="Taylor A."/>
            <person name="Grigoriev I.V."/>
            <person name="Nagy L.G."/>
            <person name="Martin F."/>
            <person name="Kauserud H."/>
        </authorList>
    </citation>
    <scope>NUCLEOTIDE SEQUENCE</scope>
    <source>
        <strain evidence="9">CBHHK002</strain>
    </source>
</reference>
<name>A0AAD7ET21_9AGAR</name>
<evidence type="ECO:0000259" key="8">
    <source>
        <dbReference type="PROSITE" id="PS50048"/>
    </source>
</evidence>
<keyword evidence="3" id="KW-0805">Transcription regulation</keyword>